<evidence type="ECO:0000313" key="4">
    <source>
        <dbReference type="Proteomes" id="UP000612893"/>
    </source>
</evidence>
<accession>A0A934NBW5</accession>
<dbReference type="InterPro" id="IPR048254">
    <property type="entry name" value="CDP_ALCOHOL_P_TRANSF_CS"/>
</dbReference>
<sequence>MRRRPAIDRPPESRAFVDHALAELRRSHWRPGAWTVFLWRCAARSVEQARMHPLAALEVTALHLALFISSGRCRPRVTASWTMAITHLGLLGSQRRSIGPANALSLLRANLPAGRWSPLVAIGTDVADGWLARTTTPTAFGAYADGLADVAFWTRQVWTSERSRVLGAALAAAWLLPLAAIGAAYFATSRTIDYPRLLIVRRLSAGLQCLLAARALAGRLEE</sequence>
<keyword evidence="4" id="KW-1185">Reference proteome</keyword>
<name>A0A934NBW5_9BACT</name>
<dbReference type="PROSITE" id="PS00379">
    <property type="entry name" value="CDP_ALCOHOL_P_TRANSF"/>
    <property type="match status" value="1"/>
</dbReference>
<dbReference type="Proteomes" id="UP000612893">
    <property type="component" value="Unassembled WGS sequence"/>
</dbReference>
<evidence type="ECO:0000256" key="2">
    <source>
        <dbReference type="SAM" id="Phobius"/>
    </source>
</evidence>
<comment type="caution">
    <text evidence="3">The sequence shown here is derived from an EMBL/GenBank/DDBJ whole genome shotgun (WGS) entry which is preliminary data.</text>
</comment>
<comment type="similarity">
    <text evidence="1">Belongs to the CDP-alcohol phosphatidyltransferase class-I family.</text>
</comment>
<reference evidence="3" key="1">
    <citation type="submission" date="2020-10" db="EMBL/GenBank/DDBJ databases">
        <title>Ca. Dormibacterota MAGs.</title>
        <authorList>
            <person name="Montgomery K."/>
        </authorList>
    </citation>
    <scope>NUCLEOTIDE SEQUENCE [LARGE SCALE GENOMIC DNA]</scope>
    <source>
        <strain evidence="3">SC8812_S17_10</strain>
    </source>
</reference>
<keyword evidence="2" id="KW-0472">Membrane</keyword>
<dbReference type="InterPro" id="IPR000462">
    <property type="entry name" value="CDP-OH_P_trans"/>
</dbReference>
<evidence type="ECO:0000256" key="1">
    <source>
        <dbReference type="RuleBase" id="RU003750"/>
    </source>
</evidence>
<dbReference type="Pfam" id="PF01066">
    <property type="entry name" value="CDP-OH_P_transf"/>
    <property type="match status" value="1"/>
</dbReference>
<dbReference type="AlphaFoldDB" id="A0A934NBW5"/>
<dbReference type="RefSeq" id="WP_338205523.1">
    <property type="nucleotide sequence ID" value="NZ_JAEKNR010000242.1"/>
</dbReference>
<keyword evidence="1" id="KW-0808">Transferase</keyword>
<protein>
    <submittedName>
        <fullName evidence="3">CDP-alcohol phosphatidyltransferase family protein</fullName>
    </submittedName>
</protein>
<keyword evidence="2" id="KW-1133">Transmembrane helix</keyword>
<evidence type="ECO:0000313" key="3">
    <source>
        <dbReference type="EMBL" id="MBJ7601324.1"/>
    </source>
</evidence>
<proteinExistence type="inferred from homology"/>
<dbReference type="EMBL" id="JAEKNR010000242">
    <property type="protein sequence ID" value="MBJ7601324.1"/>
    <property type="molecule type" value="Genomic_DNA"/>
</dbReference>
<feature type="transmembrane region" description="Helical" evidence="2">
    <location>
        <begin position="165"/>
        <end position="187"/>
    </location>
</feature>
<organism evidence="3 4">
    <name type="scientific">Candidatus Nephthysia bennettiae</name>
    <dbReference type="NCBI Taxonomy" id="3127016"/>
    <lineage>
        <taxon>Bacteria</taxon>
        <taxon>Bacillati</taxon>
        <taxon>Candidatus Dormiibacterota</taxon>
        <taxon>Candidatus Dormibacteria</taxon>
        <taxon>Candidatus Dormibacterales</taxon>
        <taxon>Candidatus Dormibacteraceae</taxon>
        <taxon>Candidatus Nephthysia</taxon>
    </lineage>
</organism>
<keyword evidence="2" id="KW-0812">Transmembrane</keyword>
<dbReference type="GO" id="GO:0016740">
    <property type="term" value="F:transferase activity"/>
    <property type="evidence" value="ECO:0007669"/>
    <property type="project" value="UniProtKB-KW"/>
</dbReference>
<gene>
    <name evidence="3" type="ORF">JF922_25030</name>
</gene>